<keyword evidence="6" id="KW-0282">Flagellum</keyword>
<accession>A0A3P4B2X8</accession>
<keyword evidence="6" id="KW-0966">Cell projection</keyword>
<keyword evidence="7" id="KW-1185">Reference proteome</keyword>
<dbReference type="Pfam" id="PF00669">
    <property type="entry name" value="Flagellin_N"/>
    <property type="match status" value="1"/>
</dbReference>
<dbReference type="GO" id="GO:0005198">
    <property type="term" value="F:structural molecule activity"/>
    <property type="evidence" value="ECO:0007669"/>
    <property type="project" value="InterPro"/>
</dbReference>
<dbReference type="GO" id="GO:0009424">
    <property type="term" value="C:bacterial-type flagellum hook"/>
    <property type="evidence" value="ECO:0007669"/>
    <property type="project" value="InterPro"/>
</dbReference>
<evidence type="ECO:0000256" key="2">
    <source>
        <dbReference type="ARBA" id="ARBA00004613"/>
    </source>
</evidence>
<feature type="domain" description="Flagellin N-terminal" evidence="5">
    <location>
        <begin position="3"/>
        <end position="139"/>
    </location>
</feature>
<evidence type="ECO:0000256" key="1">
    <source>
        <dbReference type="ARBA" id="ARBA00004365"/>
    </source>
</evidence>
<evidence type="ECO:0000256" key="3">
    <source>
        <dbReference type="ARBA" id="ARBA00005709"/>
    </source>
</evidence>
<name>A0A3P4B2X8_9BURK</name>
<dbReference type="NCBIfam" id="TIGR02550">
    <property type="entry name" value="flagell_flgL"/>
    <property type="match status" value="1"/>
</dbReference>
<dbReference type="SUPFAM" id="SSF64518">
    <property type="entry name" value="Phase 1 flagellin"/>
    <property type="match status" value="1"/>
</dbReference>
<dbReference type="GO" id="GO:0005576">
    <property type="term" value="C:extracellular region"/>
    <property type="evidence" value="ECO:0007669"/>
    <property type="project" value="UniProtKB-SubCell"/>
</dbReference>
<dbReference type="InterPro" id="IPR001492">
    <property type="entry name" value="Flagellin"/>
</dbReference>
<organism evidence="6 7">
    <name type="scientific">Pigmentiphaga humi</name>
    <dbReference type="NCBI Taxonomy" id="2478468"/>
    <lineage>
        <taxon>Bacteria</taxon>
        <taxon>Pseudomonadati</taxon>
        <taxon>Pseudomonadota</taxon>
        <taxon>Betaproteobacteria</taxon>
        <taxon>Burkholderiales</taxon>
        <taxon>Alcaligenaceae</taxon>
        <taxon>Pigmentiphaga</taxon>
    </lineage>
</organism>
<dbReference type="PANTHER" id="PTHR42792">
    <property type="entry name" value="FLAGELLIN"/>
    <property type="match status" value="1"/>
</dbReference>
<dbReference type="OrthoDB" id="9768249at2"/>
<dbReference type="AlphaFoldDB" id="A0A3P4B2X8"/>
<comment type="similarity">
    <text evidence="3">Belongs to the bacterial flagellin family.</text>
</comment>
<reference evidence="6 7" key="1">
    <citation type="submission" date="2018-10" db="EMBL/GenBank/DDBJ databases">
        <authorList>
            <person name="Criscuolo A."/>
        </authorList>
    </citation>
    <scope>NUCLEOTIDE SEQUENCE [LARGE SCALE GENOMIC DNA]</scope>
    <source>
        <strain evidence="6">DnA1</strain>
    </source>
</reference>
<dbReference type="RefSeq" id="WP_124079405.1">
    <property type="nucleotide sequence ID" value="NZ_UWPJ01000016.1"/>
</dbReference>
<evidence type="ECO:0000256" key="4">
    <source>
        <dbReference type="ARBA" id="ARBA00023143"/>
    </source>
</evidence>
<gene>
    <name evidence="6" type="primary">flgL</name>
    <name evidence="6" type="ORF">PIGHUM_01961</name>
</gene>
<dbReference type="Proteomes" id="UP000277294">
    <property type="component" value="Unassembled WGS sequence"/>
</dbReference>
<keyword evidence="6" id="KW-0969">Cilium</keyword>
<dbReference type="Gene3D" id="1.20.1330.10">
    <property type="entry name" value="f41 fragment of flagellin, N-terminal domain"/>
    <property type="match status" value="1"/>
</dbReference>
<sequence>MRVSTNQFYDASIRALNTQQSALMRVSQQLSSQRKLLSPADDPVAASREVALTTSLQANEQMIKNQGEAKSTLESTENYLVQASNTLQSALTRVIQGGGGVLNEADRQSIVTDLKSLREQLLGIANTQDENGNYIFAGYRRDSQPFVQTAAGVAYQGDAGVRQSQIGVNRVIDVSFTGNYLFGEIPTGLHGLSVGAGAANIGGAVLSSGAVTDRQAWNDASAFGPYTVEFGAEGAYTVRDGGGAEVGTGALGDGRTVEVAGVTIGFDGAPAEGDTFSFGASGTQSVFDTLDQAIAALSLPASESESSARANGLYAANLNLKAALDRLQEARSSIGGRVNEIDAATTAGQARGDQLAEEVSRVVGSDIETQTALTGELAKRTYTVQAAQQTYTQIARMSIFNYL</sequence>
<comment type="subcellular location">
    <subcellularLocation>
        <location evidence="1">Bacterial flagellum</location>
    </subcellularLocation>
    <subcellularLocation>
        <location evidence="2">Secreted</location>
    </subcellularLocation>
</comment>
<evidence type="ECO:0000313" key="7">
    <source>
        <dbReference type="Proteomes" id="UP000277294"/>
    </source>
</evidence>
<dbReference type="PANTHER" id="PTHR42792:SF1">
    <property type="entry name" value="FLAGELLAR HOOK-ASSOCIATED PROTEIN 3"/>
    <property type="match status" value="1"/>
</dbReference>
<protein>
    <submittedName>
        <fullName evidence="6">Flagellar hook-associated protein 3</fullName>
    </submittedName>
</protein>
<evidence type="ECO:0000313" key="6">
    <source>
        <dbReference type="EMBL" id="VCU69896.1"/>
    </source>
</evidence>
<dbReference type="InterPro" id="IPR013384">
    <property type="entry name" value="Flagell_FlgL"/>
</dbReference>
<dbReference type="InterPro" id="IPR001029">
    <property type="entry name" value="Flagellin_N"/>
</dbReference>
<keyword evidence="4" id="KW-0975">Bacterial flagellum</keyword>
<dbReference type="EMBL" id="UWPJ01000016">
    <property type="protein sequence ID" value="VCU69896.1"/>
    <property type="molecule type" value="Genomic_DNA"/>
</dbReference>
<dbReference type="GO" id="GO:0071973">
    <property type="term" value="P:bacterial-type flagellum-dependent cell motility"/>
    <property type="evidence" value="ECO:0007669"/>
    <property type="project" value="InterPro"/>
</dbReference>
<proteinExistence type="inferred from homology"/>
<evidence type="ECO:0000259" key="5">
    <source>
        <dbReference type="Pfam" id="PF00669"/>
    </source>
</evidence>